<dbReference type="PANTHER" id="PTHR45718">
    <property type="entry name" value="TRANSCRIPTIONAL ACTIVATOR CUBITUS INTERRUPTUS"/>
    <property type="match status" value="1"/>
</dbReference>
<dbReference type="GO" id="GO:0005634">
    <property type="term" value="C:nucleus"/>
    <property type="evidence" value="ECO:0007669"/>
    <property type="project" value="UniProtKB-SubCell"/>
</dbReference>
<feature type="domain" description="C2H2-type" evidence="9">
    <location>
        <begin position="99"/>
        <end position="128"/>
    </location>
</feature>
<comment type="caution">
    <text evidence="10">The sequence shown here is derived from an EMBL/GenBank/DDBJ whole genome shotgun (WGS) entry which is preliminary data.</text>
</comment>
<organism evidence="10 11">
    <name type="scientific">Catenaria anguillulae PL171</name>
    <dbReference type="NCBI Taxonomy" id="765915"/>
    <lineage>
        <taxon>Eukaryota</taxon>
        <taxon>Fungi</taxon>
        <taxon>Fungi incertae sedis</taxon>
        <taxon>Blastocladiomycota</taxon>
        <taxon>Blastocladiomycetes</taxon>
        <taxon>Blastocladiales</taxon>
        <taxon>Catenariaceae</taxon>
        <taxon>Catenaria</taxon>
    </lineage>
</organism>
<reference evidence="10 11" key="1">
    <citation type="submission" date="2016-07" db="EMBL/GenBank/DDBJ databases">
        <title>Pervasive Adenine N6-methylation of Active Genes in Fungi.</title>
        <authorList>
            <consortium name="DOE Joint Genome Institute"/>
            <person name="Mondo S.J."/>
            <person name="Dannebaum R.O."/>
            <person name="Kuo R.C."/>
            <person name="Labutti K."/>
            <person name="Haridas S."/>
            <person name="Kuo A."/>
            <person name="Salamov A."/>
            <person name="Ahrendt S.R."/>
            <person name="Lipzen A."/>
            <person name="Sullivan W."/>
            <person name="Andreopoulos W.B."/>
            <person name="Clum A."/>
            <person name="Lindquist E."/>
            <person name="Daum C."/>
            <person name="Ramamoorthy G.K."/>
            <person name="Gryganskyi A."/>
            <person name="Culley D."/>
            <person name="Magnuson J.K."/>
            <person name="James T.Y."/>
            <person name="O'Malley M.A."/>
            <person name="Stajich J.E."/>
            <person name="Spatafora J.W."/>
            <person name="Visel A."/>
            <person name="Grigoriev I.V."/>
        </authorList>
    </citation>
    <scope>NUCLEOTIDE SEQUENCE [LARGE SCALE GENOMIC DNA]</scope>
    <source>
        <strain evidence="10 11">PL171</strain>
    </source>
</reference>
<dbReference type="AlphaFoldDB" id="A0A1Y2HVG1"/>
<accession>A0A1Y2HVG1</accession>
<dbReference type="InterPro" id="IPR036236">
    <property type="entry name" value="Znf_C2H2_sf"/>
</dbReference>
<evidence type="ECO:0000259" key="9">
    <source>
        <dbReference type="PROSITE" id="PS50157"/>
    </source>
</evidence>
<evidence type="ECO:0000256" key="3">
    <source>
        <dbReference type="ARBA" id="ARBA00022737"/>
    </source>
</evidence>
<proteinExistence type="predicted"/>
<evidence type="ECO:0000256" key="1">
    <source>
        <dbReference type="ARBA" id="ARBA00004123"/>
    </source>
</evidence>
<dbReference type="Pfam" id="PF00096">
    <property type="entry name" value="zf-C2H2"/>
    <property type="match status" value="1"/>
</dbReference>
<evidence type="ECO:0000256" key="4">
    <source>
        <dbReference type="ARBA" id="ARBA00022771"/>
    </source>
</evidence>
<keyword evidence="5" id="KW-0862">Zinc</keyword>
<dbReference type="SUPFAM" id="SSF57667">
    <property type="entry name" value="beta-beta-alpha zinc fingers"/>
    <property type="match status" value="2"/>
</dbReference>
<dbReference type="InterPro" id="IPR013087">
    <property type="entry name" value="Znf_C2H2_type"/>
</dbReference>
<keyword evidence="4 7" id="KW-0863">Zinc-finger</keyword>
<dbReference type="SMART" id="SM00355">
    <property type="entry name" value="ZnF_C2H2"/>
    <property type="match status" value="3"/>
</dbReference>
<dbReference type="GO" id="GO:0000981">
    <property type="term" value="F:DNA-binding transcription factor activity, RNA polymerase II-specific"/>
    <property type="evidence" value="ECO:0007669"/>
    <property type="project" value="TreeGrafter"/>
</dbReference>
<dbReference type="GO" id="GO:0008270">
    <property type="term" value="F:zinc ion binding"/>
    <property type="evidence" value="ECO:0007669"/>
    <property type="project" value="UniProtKB-KW"/>
</dbReference>
<dbReference type="InterPro" id="IPR043359">
    <property type="entry name" value="GLI-like"/>
</dbReference>
<dbReference type="Proteomes" id="UP000193411">
    <property type="component" value="Unassembled WGS sequence"/>
</dbReference>
<evidence type="ECO:0000256" key="8">
    <source>
        <dbReference type="SAM" id="MobiDB-lite"/>
    </source>
</evidence>
<dbReference type="FunFam" id="3.30.160.60:FF:002343">
    <property type="entry name" value="Zinc finger protein 33A"/>
    <property type="match status" value="1"/>
</dbReference>
<keyword evidence="3" id="KW-0677">Repeat</keyword>
<evidence type="ECO:0000256" key="7">
    <source>
        <dbReference type="PROSITE-ProRule" id="PRU00042"/>
    </source>
</evidence>
<feature type="compositionally biased region" description="Polar residues" evidence="8">
    <location>
        <begin position="244"/>
        <end position="265"/>
    </location>
</feature>
<feature type="compositionally biased region" description="Low complexity" evidence="8">
    <location>
        <begin position="189"/>
        <end position="199"/>
    </location>
</feature>
<evidence type="ECO:0000256" key="5">
    <source>
        <dbReference type="ARBA" id="ARBA00022833"/>
    </source>
</evidence>
<dbReference type="PROSITE" id="PS50157">
    <property type="entry name" value="ZINC_FINGER_C2H2_2"/>
    <property type="match status" value="2"/>
</dbReference>
<evidence type="ECO:0000256" key="6">
    <source>
        <dbReference type="ARBA" id="ARBA00023242"/>
    </source>
</evidence>
<keyword evidence="6" id="KW-0539">Nucleus</keyword>
<dbReference type="STRING" id="765915.A0A1Y2HVG1"/>
<dbReference type="PANTHER" id="PTHR45718:SF4">
    <property type="entry name" value="TRANSCRIPTIONAL ACTIVATOR CUBITUS INTERRUPTUS"/>
    <property type="match status" value="1"/>
</dbReference>
<feature type="compositionally biased region" description="Acidic residues" evidence="8">
    <location>
        <begin position="213"/>
        <end position="232"/>
    </location>
</feature>
<protein>
    <recommendedName>
        <fullName evidence="9">C2H2-type domain-containing protein</fullName>
    </recommendedName>
</protein>
<comment type="subcellular location">
    <subcellularLocation>
        <location evidence="1">Nucleus</location>
    </subcellularLocation>
</comment>
<evidence type="ECO:0000256" key="2">
    <source>
        <dbReference type="ARBA" id="ARBA00022723"/>
    </source>
</evidence>
<dbReference type="GO" id="GO:0000978">
    <property type="term" value="F:RNA polymerase II cis-regulatory region sequence-specific DNA binding"/>
    <property type="evidence" value="ECO:0007669"/>
    <property type="project" value="TreeGrafter"/>
</dbReference>
<name>A0A1Y2HVG1_9FUNG</name>
<dbReference type="InterPro" id="IPR056436">
    <property type="entry name" value="Znf-C2H2_ZIC1-5/GLI1-3-like"/>
</dbReference>
<dbReference type="OrthoDB" id="3214149at2759"/>
<feature type="region of interest" description="Disordered" evidence="8">
    <location>
        <begin position="189"/>
        <end position="271"/>
    </location>
</feature>
<keyword evidence="2" id="KW-0479">Metal-binding</keyword>
<gene>
    <name evidence="10" type="ORF">BCR44DRAFT_1511446</name>
</gene>
<feature type="domain" description="C2H2-type" evidence="9">
    <location>
        <begin position="28"/>
        <end position="58"/>
    </location>
</feature>
<dbReference type="Gene3D" id="3.30.160.60">
    <property type="entry name" value="Classic Zinc Finger"/>
    <property type="match status" value="3"/>
</dbReference>
<dbReference type="PROSITE" id="PS00028">
    <property type="entry name" value="ZINC_FINGER_C2H2_1"/>
    <property type="match status" value="2"/>
</dbReference>
<evidence type="ECO:0000313" key="10">
    <source>
        <dbReference type="EMBL" id="ORZ37683.1"/>
    </source>
</evidence>
<sequence length="369" mass="39561">MDPPEPTPTPMAPPLSVAAADDLLPPKIVCMWDDCGEVFDDSDYLVQHISDVHAKPHKRGQEKPTYECKWAECPRRGVVQQSRFALIAHLRGHTGEKPYDCPIAECDKSFSRSDAMAKHHRIHHADQTLINGEYVWRSPRLVRLEEQRAQRIEREAARRAEIAASLAELSAEALEHAAVAALTALGGERAASGKGNSNNKGKRKRARNGDPGDSGDEVGDSDEDEDEDDDDQTQVTSDAGDDLASSNTTSSSIVHAALPTNTTPVSGADMDSTLRSLPSWPHRIRALEMRVAMIENAIAVNRDAVRDLLTELATAQASKDAMVDRIAQVKAKEAGERADELAELAALLAGEAASGKGTGAAAAAAATGK</sequence>
<evidence type="ECO:0000313" key="11">
    <source>
        <dbReference type="Proteomes" id="UP000193411"/>
    </source>
</evidence>
<dbReference type="EMBL" id="MCFL01000011">
    <property type="protein sequence ID" value="ORZ37683.1"/>
    <property type="molecule type" value="Genomic_DNA"/>
</dbReference>
<dbReference type="Pfam" id="PF23561">
    <property type="entry name" value="zf-C2H2_15"/>
    <property type="match status" value="1"/>
</dbReference>
<keyword evidence="11" id="KW-1185">Reference proteome</keyword>